<feature type="region of interest" description="Disordered" evidence="4">
    <location>
        <begin position="79"/>
        <end position="140"/>
    </location>
</feature>
<dbReference type="PANTHER" id="PTHR42760:SF133">
    <property type="entry name" value="3-OXOACYL-[ACYL-CARRIER-PROTEIN] REDUCTASE"/>
    <property type="match status" value="1"/>
</dbReference>
<dbReference type="GO" id="GO:0016616">
    <property type="term" value="F:oxidoreductase activity, acting on the CH-OH group of donors, NAD or NADP as acceptor"/>
    <property type="evidence" value="ECO:0007669"/>
    <property type="project" value="UniProtKB-ARBA"/>
</dbReference>
<dbReference type="VEuPathDB" id="FungiDB:AB675_1013"/>
<keyword evidence="3" id="KW-0560">Oxidoreductase</keyword>
<keyword evidence="7" id="KW-1185">Reference proteome</keyword>
<dbReference type="InterPro" id="IPR057326">
    <property type="entry name" value="KR_dom"/>
</dbReference>
<dbReference type="OrthoDB" id="47007at2759"/>
<dbReference type="InterPro" id="IPR036291">
    <property type="entry name" value="NAD(P)-bd_dom_sf"/>
</dbReference>
<dbReference type="SUPFAM" id="SSF51735">
    <property type="entry name" value="NAD(P)-binding Rossmann-fold domains"/>
    <property type="match status" value="1"/>
</dbReference>
<protein>
    <submittedName>
        <fullName evidence="6">3-oxoacyl-[acyl-carrier-protein]</fullName>
    </submittedName>
</protein>
<comment type="similarity">
    <text evidence="1">Belongs to the short-chain dehydrogenases/reductases (SDR) family.</text>
</comment>
<dbReference type="Proteomes" id="UP000038010">
    <property type="component" value="Unassembled WGS sequence"/>
</dbReference>
<evidence type="ECO:0000313" key="6">
    <source>
        <dbReference type="EMBL" id="KPI38093.1"/>
    </source>
</evidence>
<dbReference type="EMBL" id="LFJN01000020">
    <property type="protein sequence ID" value="KPI38093.1"/>
    <property type="molecule type" value="Genomic_DNA"/>
</dbReference>
<evidence type="ECO:0000256" key="4">
    <source>
        <dbReference type="SAM" id="MobiDB-lite"/>
    </source>
</evidence>
<dbReference type="STRING" id="1664694.A0A0N1H1B7"/>
<organism evidence="6 7">
    <name type="scientific">Cyphellophora attinorum</name>
    <dbReference type="NCBI Taxonomy" id="1664694"/>
    <lineage>
        <taxon>Eukaryota</taxon>
        <taxon>Fungi</taxon>
        <taxon>Dikarya</taxon>
        <taxon>Ascomycota</taxon>
        <taxon>Pezizomycotina</taxon>
        <taxon>Eurotiomycetes</taxon>
        <taxon>Chaetothyriomycetidae</taxon>
        <taxon>Chaetothyriales</taxon>
        <taxon>Cyphellophoraceae</taxon>
        <taxon>Cyphellophora</taxon>
    </lineage>
</organism>
<dbReference type="CDD" id="cd05233">
    <property type="entry name" value="SDR_c"/>
    <property type="match status" value="1"/>
</dbReference>
<dbReference type="Gene3D" id="3.40.50.720">
    <property type="entry name" value="NAD(P)-binding Rossmann-like Domain"/>
    <property type="match status" value="1"/>
</dbReference>
<evidence type="ECO:0000256" key="3">
    <source>
        <dbReference type="ARBA" id="ARBA00023002"/>
    </source>
</evidence>
<accession>A0A0N1H1B7</accession>
<evidence type="ECO:0000256" key="1">
    <source>
        <dbReference type="ARBA" id="ARBA00006484"/>
    </source>
</evidence>
<dbReference type="GO" id="GO:0006633">
    <property type="term" value="P:fatty acid biosynthetic process"/>
    <property type="evidence" value="ECO:0007669"/>
    <property type="project" value="TreeGrafter"/>
</dbReference>
<name>A0A0N1H1B7_9EURO</name>
<feature type="compositionally biased region" description="Low complexity" evidence="4">
    <location>
        <begin position="104"/>
        <end position="127"/>
    </location>
</feature>
<proteinExistence type="inferred from homology"/>
<reference evidence="6 7" key="1">
    <citation type="submission" date="2015-06" db="EMBL/GenBank/DDBJ databases">
        <title>Draft genome of the ant-associated black yeast Phialophora attae CBS 131958.</title>
        <authorList>
            <person name="Moreno L.F."/>
            <person name="Stielow B.J."/>
            <person name="de Hoog S."/>
            <person name="Vicente V.A."/>
            <person name="Weiss V.A."/>
            <person name="de Vries M."/>
            <person name="Cruz L.M."/>
            <person name="Souza E.M."/>
        </authorList>
    </citation>
    <scope>NUCLEOTIDE SEQUENCE [LARGE SCALE GENOMIC DNA]</scope>
    <source>
        <strain evidence="6 7">CBS 131958</strain>
    </source>
</reference>
<evidence type="ECO:0000256" key="2">
    <source>
        <dbReference type="ARBA" id="ARBA00022857"/>
    </source>
</evidence>
<feature type="domain" description="Ketoreductase" evidence="5">
    <location>
        <begin position="148"/>
        <end position="372"/>
    </location>
</feature>
<dbReference type="Pfam" id="PF13561">
    <property type="entry name" value="adh_short_C2"/>
    <property type="match status" value="1"/>
</dbReference>
<dbReference type="Pfam" id="PF00106">
    <property type="entry name" value="adh_short"/>
    <property type="match status" value="1"/>
</dbReference>
<dbReference type="PANTHER" id="PTHR42760">
    <property type="entry name" value="SHORT-CHAIN DEHYDROGENASES/REDUCTASES FAMILY MEMBER"/>
    <property type="match status" value="1"/>
</dbReference>
<dbReference type="GO" id="GO:0048038">
    <property type="term" value="F:quinone binding"/>
    <property type="evidence" value="ECO:0007669"/>
    <property type="project" value="TreeGrafter"/>
</dbReference>
<dbReference type="AlphaFoldDB" id="A0A0N1H1B7"/>
<dbReference type="PRINTS" id="PR00081">
    <property type="entry name" value="GDHRDH"/>
</dbReference>
<dbReference type="GeneID" id="28730759"/>
<dbReference type="PROSITE" id="PS00061">
    <property type="entry name" value="ADH_SHORT"/>
    <property type="match status" value="1"/>
</dbReference>
<gene>
    <name evidence="6" type="ORF">AB675_1013</name>
</gene>
<dbReference type="RefSeq" id="XP_017998056.1">
    <property type="nucleotide sequence ID" value="XM_018138890.1"/>
</dbReference>
<sequence length="451" mass="48316">MQVIAASARSFYLKTVPRAVPILTQSQTPCRQQPVPRVPRRSASSKTCGTCNATFSSGNVLYRHLKECGVARGIDEKTDTTDIGELGNDAEGLRARGTEPTNFTAPSHQTAQASSTSPSADTASKTSDSPHKWTSPPIRASGKLCQGRRILLTGGTSGIGLAVAERLLAEGVSHITILTRKKWPEVKPTFLRLTSIAGADAAVNILNQFDITNLQQVEKDIPKILVGGECDTVISCAGIAQAKGILNVSEDDVESILRTNLTASMAIARIFLRTYFKTFNYGKARKRLRPEDLRDEFVGPFESGIQALPSANSRVFVAVSSLLATQGGHGTSIYAASKAGLEAFVRALSGEAGHMYRRLVTTASPQSTAEHISNVPPFRANIVRPGYVATPMLQNFTPQYAKGLQAKIPLRRFATPEEVADAVVFCVANEYANNTVLNVDGGMSAGFAYGE</sequence>
<comment type="caution">
    <text evidence="6">The sequence shown here is derived from an EMBL/GenBank/DDBJ whole genome shotgun (WGS) entry which is preliminary data.</text>
</comment>
<evidence type="ECO:0000313" key="7">
    <source>
        <dbReference type="Proteomes" id="UP000038010"/>
    </source>
</evidence>
<keyword evidence="2" id="KW-0521">NADP</keyword>
<dbReference type="InterPro" id="IPR002347">
    <property type="entry name" value="SDR_fam"/>
</dbReference>
<evidence type="ECO:0000259" key="5">
    <source>
        <dbReference type="SMART" id="SM00822"/>
    </source>
</evidence>
<dbReference type="InterPro" id="IPR020904">
    <property type="entry name" value="Sc_DH/Rdtase_CS"/>
</dbReference>
<dbReference type="SMART" id="SM00822">
    <property type="entry name" value="PKS_KR"/>
    <property type="match status" value="1"/>
</dbReference>